<proteinExistence type="predicted"/>
<dbReference type="InterPro" id="IPR047262">
    <property type="entry name" value="PRX-like1"/>
</dbReference>
<protein>
    <submittedName>
        <fullName evidence="3">Thioredoxin family protein</fullName>
    </submittedName>
</protein>
<dbReference type="InterPro" id="IPR013766">
    <property type="entry name" value="Thioredoxin_domain"/>
</dbReference>
<dbReference type="EMBL" id="CP024201">
    <property type="protein sequence ID" value="ATQ41254.1"/>
    <property type="molecule type" value="Genomic_DNA"/>
</dbReference>
<feature type="domain" description="Thioredoxin" evidence="2">
    <location>
        <begin position="23"/>
        <end position="177"/>
    </location>
</feature>
<evidence type="ECO:0000256" key="1">
    <source>
        <dbReference type="SAM" id="SignalP"/>
    </source>
</evidence>
<dbReference type="GO" id="GO:0016209">
    <property type="term" value="F:antioxidant activity"/>
    <property type="evidence" value="ECO:0007669"/>
    <property type="project" value="InterPro"/>
</dbReference>
<organism evidence="3 4">
    <name type="scientific">Caulobacter mirabilis</name>
    <dbReference type="NCBI Taxonomy" id="69666"/>
    <lineage>
        <taxon>Bacteria</taxon>
        <taxon>Pseudomonadati</taxon>
        <taxon>Pseudomonadota</taxon>
        <taxon>Alphaproteobacteria</taxon>
        <taxon>Caulobacterales</taxon>
        <taxon>Caulobacteraceae</taxon>
        <taxon>Caulobacter</taxon>
    </lineage>
</organism>
<dbReference type="InterPro" id="IPR006311">
    <property type="entry name" value="TAT_signal"/>
</dbReference>
<evidence type="ECO:0000313" key="3">
    <source>
        <dbReference type="EMBL" id="ATQ41254.1"/>
    </source>
</evidence>
<dbReference type="PROSITE" id="PS51352">
    <property type="entry name" value="THIOREDOXIN_2"/>
    <property type="match status" value="1"/>
</dbReference>
<dbReference type="InterPro" id="IPR036249">
    <property type="entry name" value="Thioredoxin-like_sf"/>
</dbReference>
<dbReference type="PROSITE" id="PS51318">
    <property type="entry name" value="TAT"/>
    <property type="match status" value="1"/>
</dbReference>
<dbReference type="InterPro" id="IPR000866">
    <property type="entry name" value="AhpC/TSA"/>
</dbReference>
<dbReference type="SUPFAM" id="SSF52833">
    <property type="entry name" value="Thioredoxin-like"/>
    <property type="match status" value="1"/>
</dbReference>
<dbReference type="OrthoDB" id="9809746at2"/>
<evidence type="ECO:0000313" key="4">
    <source>
        <dbReference type="Proteomes" id="UP000228945"/>
    </source>
</evidence>
<dbReference type="RefSeq" id="WP_099620511.1">
    <property type="nucleotide sequence ID" value="NZ_CP024201.1"/>
</dbReference>
<reference evidence="3 4" key="1">
    <citation type="submission" date="2017-10" db="EMBL/GenBank/DDBJ databases">
        <title>Genome sequence of Caulobacter mirabilis FWC38.</title>
        <authorList>
            <person name="Fiebig A."/>
            <person name="Crosson S."/>
        </authorList>
    </citation>
    <scope>NUCLEOTIDE SEQUENCE [LARGE SCALE GENOMIC DNA]</scope>
    <source>
        <strain evidence="3 4">FWC 38</strain>
    </source>
</reference>
<gene>
    <name evidence="3" type="ORF">CSW64_01930</name>
</gene>
<dbReference type="PANTHER" id="PTHR43640:SF1">
    <property type="entry name" value="THIOREDOXIN-DEPENDENT PEROXIREDOXIN"/>
    <property type="match status" value="1"/>
</dbReference>
<feature type="signal peptide" evidence="1">
    <location>
        <begin position="1"/>
        <end position="22"/>
    </location>
</feature>
<dbReference type="KEGG" id="cmb:CSW64_01930"/>
<keyword evidence="1" id="KW-0732">Signal</keyword>
<dbReference type="AlphaFoldDB" id="A0A2D2ATB8"/>
<name>A0A2D2ATB8_9CAUL</name>
<dbReference type="GO" id="GO:0016491">
    <property type="term" value="F:oxidoreductase activity"/>
    <property type="evidence" value="ECO:0007669"/>
    <property type="project" value="InterPro"/>
</dbReference>
<sequence length="200" mass="20841">MTLTRRAALALPLLAAAPAALAASGPGPAPAFTAKDADGRTRSLAEFKGKVVVLEWVNEGCPYVKKHYRGNMQATQKAALAQGAVWLSVCSSAPGQQGAVNGAQAKAWIKAHNAAPTAFLLDPSGTVGRAYNAKTTPHMYVIDKTGRLVYQGGIDDKPTSKVEDIAGAKNYVLAALADLKAGRPVQTAFSKPYGCSVKYA</sequence>
<dbReference type="PANTHER" id="PTHR43640">
    <property type="entry name" value="OS07G0260300 PROTEIN"/>
    <property type="match status" value="1"/>
</dbReference>
<accession>A0A2D2ATB8</accession>
<dbReference type="Proteomes" id="UP000228945">
    <property type="component" value="Chromosome"/>
</dbReference>
<dbReference type="Gene3D" id="3.40.30.10">
    <property type="entry name" value="Glutaredoxin"/>
    <property type="match status" value="1"/>
</dbReference>
<keyword evidence="4" id="KW-1185">Reference proteome</keyword>
<evidence type="ECO:0000259" key="2">
    <source>
        <dbReference type="PROSITE" id="PS51352"/>
    </source>
</evidence>
<feature type="chain" id="PRO_5013837283" evidence="1">
    <location>
        <begin position="23"/>
        <end position="200"/>
    </location>
</feature>
<dbReference type="CDD" id="cd02969">
    <property type="entry name" value="PRX_like1"/>
    <property type="match status" value="1"/>
</dbReference>
<dbReference type="Pfam" id="PF00578">
    <property type="entry name" value="AhpC-TSA"/>
    <property type="match status" value="1"/>
</dbReference>